<feature type="compositionally biased region" description="Polar residues" evidence="6">
    <location>
        <begin position="253"/>
        <end position="266"/>
    </location>
</feature>
<feature type="domain" description="Tetrapyrrole methylase" evidence="7">
    <location>
        <begin position="3"/>
        <end position="209"/>
    </location>
</feature>
<dbReference type="InterPro" id="IPR014776">
    <property type="entry name" value="4pyrrole_Mease_sub2"/>
</dbReference>
<dbReference type="InterPro" id="IPR014777">
    <property type="entry name" value="4pyrrole_Mease_sub1"/>
</dbReference>
<dbReference type="CDD" id="cd11646">
    <property type="entry name" value="Precorrin_3B_C17_MT"/>
    <property type="match status" value="1"/>
</dbReference>
<organism evidence="8 9">
    <name type="scientific">Vibrio quintilis</name>
    <dbReference type="NCBI Taxonomy" id="1117707"/>
    <lineage>
        <taxon>Bacteria</taxon>
        <taxon>Pseudomonadati</taxon>
        <taxon>Pseudomonadota</taxon>
        <taxon>Gammaproteobacteria</taxon>
        <taxon>Vibrionales</taxon>
        <taxon>Vibrionaceae</taxon>
        <taxon>Vibrio</taxon>
    </lineage>
</organism>
<evidence type="ECO:0000256" key="3">
    <source>
        <dbReference type="ARBA" id="ARBA00022603"/>
    </source>
</evidence>
<evidence type="ECO:0000256" key="5">
    <source>
        <dbReference type="ARBA" id="ARBA00022691"/>
    </source>
</evidence>
<keyword evidence="5" id="KW-0949">S-adenosyl-L-methionine</keyword>
<dbReference type="InterPro" id="IPR035996">
    <property type="entry name" value="4pyrrol_Methylase_sf"/>
</dbReference>
<dbReference type="RefSeq" id="WP_073579565.1">
    <property type="nucleotide sequence ID" value="NZ_AP024898.1"/>
</dbReference>
<dbReference type="UniPathway" id="UPA00148"/>
<dbReference type="InterPro" id="IPR000878">
    <property type="entry name" value="4pyrrol_Mease"/>
</dbReference>
<dbReference type="Pfam" id="PF00590">
    <property type="entry name" value="TP_methylase"/>
    <property type="match status" value="1"/>
</dbReference>
<proteinExistence type="predicted"/>
<evidence type="ECO:0000313" key="8">
    <source>
        <dbReference type="EMBL" id="SHO54660.1"/>
    </source>
</evidence>
<accession>A0A1M7YPX0</accession>
<feature type="compositionally biased region" description="Low complexity" evidence="6">
    <location>
        <begin position="273"/>
        <end position="287"/>
    </location>
</feature>
<dbReference type="GO" id="GO:0009236">
    <property type="term" value="P:cobalamin biosynthetic process"/>
    <property type="evidence" value="ECO:0007669"/>
    <property type="project" value="UniProtKB-UniPathway"/>
</dbReference>
<evidence type="ECO:0000256" key="4">
    <source>
        <dbReference type="ARBA" id="ARBA00022679"/>
    </source>
</evidence>
<dbReference type="AlphaFoldDB" id="A0A1M7YPX0"/>
<dbReference type="Gene3D" id="3.40.1010.10">
    <property type="entry name" value="Cobalt-precorrin-4 Transmethylase, Domain 1"/>
    <property type="match status" value="1"/>
</dbReference>
<dbReference type="STRING" id="1117707.VQ7734_00374"/>
<protein>
    <submittedName>
        <fullName evidence="8">Cobalt-precorrin-3B C(17)-methyltransferase</fullName>
        <ecNumber evidence="8">2.1.1.-</ecNumber>
    </submittedName>
</protein>
<dbReference type="EC" id="2.1.1.-" evidence="8"/>
<evidence type="ECO:0000313" key="9">
    <source>
        <dbReference type="Proteomes" id="UP000184600"/>
    </source>
</evidence>
<dbReference type="Proteomes" id="UP000184600">
    <property type="component" value="Unassembled WGS sequence"/>
</dbReference>
<reference evidence="9" key="1">
    <citation type="submission" date="2016-12" db="EMBL/GenBank/DDBJ databases">
        <authorList>
            <person name="Rodrigo-Torres L."/>
            <person name="Arahal R.D."/>
            <person name="Lucena T."/>
        </authorList>
    </citation>
    <scope>NUCLEOTIDE SEQUENCE [LARGE SCALE GENOMIC DNA]</scope>
</reference>
<dbReference type="OrthoDB" id="9772960at2"/>
<keyword evidence="3 8" id="KW-0489">Methyltransferase</keyword>
<name>A0A1M7YPX0_9VIBR</name>
<keyword evidence="9" id="KW-1185">Reference proteome</keyword>
<evidence type="ECO:0000256" key="2">
    <source>
        <dbReference type="ARBA" id="ARBA00022573"/>
    </source>
</evidence>
<dbReference type="InterPro" id="IPR051810">
    <property type="entry name" value="Precorrin_MeTrfase"/>
</dbReference>
<keyword evidence="2" id="KW-0169">Cobalamin biosynthesis</keyword>
<dbReference type="NCBIfam" id="TIGR01466">
    <property type="entry name" value="cobJ_cbiH"/>
    <property type="match status" value="1"/>
</dbReference>
<gene>
    <name evidence="8" type="primary">cbiH</name>
    <name evidence="8" type="ORF">VQ7734_00374</name>
</gene>
<dbReference type="PANTHER" id="PTHR47036">
    <property type="entry name" value="COBALT-FACTOR III C(17)-METHYLTRANSFERASE-RELATED"/>
    <property type="match status" value="1"/>
</dbReference>
<evidence type="ECO:0000259" key="7">
    <source>
        <dbReference type="Pfam" id="PF00590"/>
    </source>
</evidence>
<sequence length="293" mass="31543">MAKLYLVGLGPGSLDLMSVRAQTVIKSVDVVVGYGPYVKLIASLLDTQTLVRSGMTQEWQRADAAIQQVREGKDVALVCSGDAGMYAMAPLVFELIAAKAIEIDVETVPGITAANACASLVGAPLGHDSCTISLSDLLTPWEVITRRIEAAAMADFAITFYNPRSKKRQTQIIEAQRILRKYRPAETPVAVVNAAYREEQRVELSTLDQFTNLEFGMNAAVIVGNESSYRFKDLIVTPRGYQNKYSLDDGATRQGQTPGRTLQQPAQGDITDSAVSASALSASQAPAKNGEIV</sequence>
<dbReference type="GO" id="GO:0008168">
    <property type="term" value="F:methyltransferase activity"/>
    <property type="evidence" value="ECO:0007669"/>
    <property type="project" value="UniProtKB-KW"/>
</dbReference>
<comment type="pathway">
    <text evidence="1">Cofactor biosynthesis; adenosylcobalamin biosynthesis.</text>
</comment>
<evidence type="ECO:0000256" key="1">
    <source>
        <dbReference type="ARBA" id="ARBA00004953"/>
    </source>
</evidence>
<dbReference type="Gene3D" id="3.30.950.10">
    <property type="entry name" value="Methyltransferase, Cobalt-precorrin-4 Transmethylase, Domain 2"/>
    <property type="match status" value="1"/>
</dbReference>
<dbReference type="SUPFAM" id="SSF53790">
    <property type="entry name" value="Tetrapyrrole methylase"/>
    <property type="match status" value="1"/>
</dbReference>
<evidence type="ECO:0000256" key="6">
    <source>
        <dbReference type="SAM" id="MobiDB-lite"/>
    </source>
</evidence>
<dbReference type="GO" id="GO:0032259">
    <property type="term" value="P:methylation"/>
    <property type="evidence" value="ECO:0007669"/>
    <property type="project" value="UniProtKB-KW"/>
</dbReference>
<keyword evidence="4 8" id="KW-0808">Transferase</keyword>
<feature type="region of interest" description="Disordered" evidence="6">
    <location>
        <begin position="246"/>
        <end position="293"/>
    </location>
</feature>
<dbReference type="EMBL" id="FRFG01000005">
    <property type="protein sequence ID" value="SHO54660.1"/>
    <property type="molecule type" value="Genomic_DNA"/>
</dbReference>
<dbReference type="InterPro" id="IPR006363">
    <property type="entry name" value="Cbl_synth_CobJ/CibH_dom"/>
</dbReference>
<dbReference type="PANTHER" id="PTHR47036:SF1">
    <property type="entry name" value="COBALT-FACTOR III C(17)-METHYLTRANSFERASE-RELATED"/>
    <property type="match status" value="1"/>
</dbReference>